<dbReference type="InterPro" id="IPR043519">
    <property type="entry name" value="NT_sf"/>
</dbReference>
<proteinExistence type="predicted"/>
<dbReference type="Gene3D" id="1.10.510.10">
    <property type="entry name" value="Transferase(Phosphotransferase) domain 1"/>
    <property type="match status" value="1"/>
</dbReference>
<reference evidence="1 2" key="1">
    <citation type="submission" date="2017-04" db="EMBL/GenBank/DDBJ databases">
        <title>Draft Aigarchaeota genome from a New Zealand hot spring.</title>
        <authorList>
            <person name="Reysenbach A.-L."/>
            <person name="Donaho J.A."/>
            <person name="Gerhart J."/>
            <person name="Kelley J.F."/>
            <person name="Kouba K."/>
            <person name="Podar M."/>
            <person name="Stott M."/>
        </authorList>
    </citation>
    <scope>NUCLEOTIDE SEQUENCE [LARGE SCALE GENOMIC DNA]</scope>
    <source>
        <strain evidence="1">NZ13_MG1</strain>
    </source>
</reference>
<evidence type="ECO:0008006" key="3">
    <source>
        <dbReference type="Google" id="ProtNLM"/>
    </source>
</evidence>
<dbReference type="Proteomes" id="UP000244066">
    <property type="component" value="Unassembled WGS sequence"/>
</dbReference>
<evidence type="ECO:0000313" key="1">
    <source>
        <dbReference type="EMBL" id="PUA32020.1"/>
    </source>
</evidence>
<dbReference type="InterPro" id="IPR011009">
    <property type="entry name" value="Kinase-like_dom_sf"/>
</dbReference>
<sequence>MYAIPEERLNSLAKTALDASRSVFKEGDVSCVCVYGSQLSGYSSKGSDLDVLCTVRNFQEGIKYYYLRDFEPTVALLAVDENAMREDVTKGALGEFVAGRLLTPFYPVVGTDLLEEFDKTYKKNVVLELCDNLILEYKMAASELLIRPEYFLFEKLRRRASIYPPARYSYSKIFSGHNMRANMEVCMKGFHAALAELESEGLLLRDGDYYRLSSKLVLSTINRVSAFNRRLYDFERMFKMYLVHGYAGRFNPRIIAEELYSKIRRSLFSKSEYGLPDPEEYVFIETAIGKQPLKERSDIVDFVKQVYNVDREHISIRKVGRTLNSTYVVTIRLRGSEEKIFVKKYLNWTDLKWVVARIWTIGVKNFSVVAENRLSNEVYFVNKLAQLGFKTADIYHVNWKRKMLFQKFIEGQDVLQIWMSEVGQSLQQRAAFMAGRELARVHKHDITLGDCKPENFIISGDDVYITDLEQASFGGDKVWDLTEVMLYIGHYLDVNRSAEYARSLLSGYLSVGDRDVLKEVLKSKYASLLSPWTPTWIQKRMLKEAEMLLQSG</sequence>
<dbReference type="EMBL" id="NDWU01000010">
    <property type="protein sequence ID" value="PUA32020.1"/>
    <property type="molecule type" value="Genomic_DNA"/>
</dbReference>
<organism evidence="1 2">
    <name type="scientific">Candidatus Terraquivivens tikiterensis</name>
    <dbReference type="NCBI Taxonomy" id="1980982"/>
    <lineage>
        <taxon>Archaea</taxon>
        <taxon>Nitrososphaerota</taxon>
        <taxon>Candidatus Wolframiiraptoraceae</taxon>
        <taxon>Candidatus Terraquivivens</taxon>
    </lineage>
</organism>
<accession>A0A2R7Y3C5</accession>
<dbReference type="AlphaFoldDB" id="A0A2R7Y3C5"/>
<comment type="caution">
    <text evidence="1">The sequence shown here is derived from an EMBL/GenBank/DDBJ whole genome shotgun (WGS) entry which is preliminary data.</text>
</comment>
<name>A0A2R7Y3C5_9ARCH</name>
<dbReference type="SUPFAM" id="SSF56112">
    <property type="entry name" value="Protein kinase-like (PK-like)"/>
    <property type="match status" value="1"/>
</dbReference>
<dbReference type="SUPFAM" id="SSF81301">
    <property type="entry name" value="Nucleotidyltransferase"/>
    <property type="match status" value="1"/>
</dbReference>
<protein>
    <recommendedName>
        <fullName evidence="3">Protein kinase domain-containing protein</fullName>
    </recommendedName>
</protein>
<gene>
    <name evidence="1" type="ORF">B9J98_04550</name>
</gene>
<evidence type="ECO:0000313" key="2">
    <source>
        <dbReference type="Proteomes" id="UP000244066"/>
    </source>
</evidence>